<reference evidence="2" key="1">
    <citation type="submission" date="2021-04" db="EMBL/GenBank/DDBJ databases">
        <title>Pseudonocardia sp. nov., isolated from sandy soil of mangrove forest.</title>
        <authorList>
            <person name="Zan Z."/>
            <person name="Huang R."/>
            <person name="Liu W."/>
        </authorList>
    </citation>
    <scope>NUCLEOTIDE SEQUENCE</scope>
    <source>
        <strain evidence="2">S2-4</strain>
    </source>
</reference>
<proteinExistence type="predicted"/>
<keyword evidence="3" id="KW-1185">Reference proteome</keyword>
<sequence>MPGSARDAANDYPGRRFGLPENGVSSVAGFGRRLAALAIDWALAMLVAALFVGSDALTAPGFNWWVLGVWFVLTAVPVAVFGSSAGMTAVGIRVASIDSAVVIGVPRAALRTALIAVVVPPLLRDEDGRGWQDKAARTIVVRTRD</sequence>
<dbReference type="EMBL" id="JAGSOV010000039">
    <property type="protein sequence ID" value="MCO1657088.1"/>
    <property type="molecule type" value="Genomic_DNA"/>
</dbReference>
<evidence type="ECO:0000313" key="3">
    <source>
        <dbReference type="Proteomes" id="UP001165283"/>
    </source>
</evidence>
<dbReference type="PANTHER" id="PTHR36115">
    <property type="entry name" value="PROLINE-RICH ANTIGEN HOMOLOG-RELATED"/>
    <property type="match status" value="1"/>
</dbReference>
<keyword evidence="1" id="KW-0472">Membrane</keyword>
<dbReference type="InterPro" id="IPR051791">
    <property type="entry name" value="Pra-immunoreactive"/>
</dbReference>
<dbReference type="RefSeq" id="WP_252440436.1">
    <property type="nucleotide sequence ID" value="NZ_JAGSOV010000039.1"/>
</dbReference>
<dbReference type="PIRSF" id="PIRSF021697">
    <property type="entry name" value="UCP021697"/>
    <property type="match status" value="1"/>
</dbReference>
<dbReference type="InterPro" id="IPR016795">
    <property type="entry name" value="UCP021697"/>
</dbReference>
<evidence type="ECO:0000313" key="2">
    <source>
        <dbReference type="EMBL" id="MCO1657088.1"/>
    </source>
</evidence>
<keyword evidence="1" id="KW-1133">Transmembrane helix</keyword>
<organism evidence="2 3">
    <name type="scientific">Pseudonocardia humida</name>
    <dbReference type="NCBI Taxonomy" id="2800819"/>
    <lineage>
        <taxon>Bacteria</taxon>
        <taxon>Bacillati</taxon>
        <taxon>Actinomycetota</taxon>
        <taxon>Actinomycetes</taxon>
        <taxon>Pseudonocardiales</taxon>
        <taxon>Pseudonocardiaceae</taxon>
        <taxon>Pseudonocardia</taxon>
    </lineage>
</organism>
<comment type="caution">
    <text evidence="2">The sequence shown here is derived from an EMBL/GenBank/DDBJ whole genome shotgun (WGS) entry which is preliminary data.</text>
</comment>
<feature type="transmembrane region" description="Helical" evidence="1">
    <location>
        <begin position="34"/>
        <end position="52"/>
    </location>
</feature>
<gene>
    <name evidence="2" type="ORF">KDL28_18670</name>
</gene>
<protein>
    <submittedName>
        <fullName evidence="2">RDD family protein</fullName>
    </submittedName>
</protein>
<name>A0ABT1A255_9PSEU</name>
<dbReference type="PANTHER" id="PTHR36115:SF6">
    <property type="entry name" value="PROLINE-RICH ANTIGEN HOMOLOG"/>
    <property type="match status" value="1"/>
</dbReference>
<evidence type="ECO:0000256" key="1">
    <source>
        <dbReference type="SAM" id="Phobius"/>
    </source>
</evidence>
<accession>A0ABT1A255</accession>
<dbReference type="Proteomes" id="UP001165283">
    <property type="component" value="Unassembled WGS sequence"/>
</dbReference>
<keyword evidence="1" id="KW-0812">Transmembrane</keyword>
<feature type="transmembrane region" description="Helical" evidence="1">
    <location>
        <begin position="64"/>
        <end position="83"/>
    </location>
</feature>